<evidence type="ECO:0000256" key="2">
    <source>
        <dbReference type="ARBA" id="ARBA00022840"/>
    </source>
</evidence>
<evidence type="ECO:0000256" key="1">
    <source>
        <dbReference type="ARBA" id="ARBA00022741"/>
    </source>
</evidence>
<dbReference type="SUPFAM" id="SSF54211">
    <property type="entry name" value="Ribosomal protein S5 domain 2-like"/>
    <property type="match status" value="1"/>
</dbReference>
<dbReference type="GO" id="GO:0005524">
    <property type="term" value="F:ATP binding"/>
    <property type="evidence" value="ECO:0007669"/>
    <property type="project" value="UniProtKB-KW"/>
</dbReference>
<dbReference type="InterPro" id="IPR020568">
    <property type="entry name" value="Ribosomal_Su5_D2-typ_SF"/>
</dbReference>
<keyword evidence="4" id="KW-1185">Reference proteome</keyword>
<dbReference type="EMBL" id="CAUOFW020005547">
    <property type="protein sequence ID" value="CAK9170672.1"/>
    <property type="molecule type" value="Genomic_DNA"/>
</dbReference>
<comment type="caution">
    <text evidence="3">The sequence shown here is derived from an EMBL/GenBank/DDBJ whole genome shotgun (WGS) entry which is preliminary data.</text>
</comment>
<keyword evidence="1" id="KW-0547">Nucleotide-binding</keyword>
<name>A0ABC8TMK0_9AQUA</name>
<evidence type="ECO:0000313" key="3">
    <source>
        <dbReference type="EMBL" id="CAK9170672.1"/>
    </source>
</evidence>
<dbReference type="InterPro" id="IPR014721">
    <property type="entry name" value="Ribsml_uS5_D2-typ_fold_subgr"/>
</dbReference>
<keyword evidence="2" id="KW-0067">ATP-binding</keyword>
<organism evidence="3 4">
    <name type="scientific">Ilex paraguariensis</name>
    <name type="common">yerba mate</name>
    <dbReference type="NCBI Taxonomy" id="185542"/>
    <lineage>
        <taxon>Eukaryota</taxon>
        <taxon>Viridiplantae</taxon>
        <taxon>Streptophyta</taxon>
        <taxon>Embryophyta</taxon>
        <taxon>Tracheophyta</taxon>
        <taxon>Spermatophyta</taxon>
        <taxon>Magnoliopsida</taxon>
        <taxon>eudicotyledons</taxon>
        <taxon>Gunneridae</taxon>
        <taxon>Pentapetalae</taxon>
        <taxon>asterids</taxon>
        <taxon>campanulids</taxon>
        <taxon>Aquifoliales</taxon>
        <taxon>Aquifoliaceae</taxon>
        <taxon>Ilex</taxon>
    </lineage>
</organism>
<sequence length="147" mass="15980">MELPLEEGFEFNNTVTVGRLSTRNNTVFQHKKQKLSMPDSESFLNTEVDEIQIPRHIAKSNDKILSNDAAKARDECNWGSYARGALYALQSSGHRLTKGIIGSICGSEGLDSSGLSSSAAVGVAYLLALESANNLTVSPTKNIEYDR</sequence>
<dbReference type="Proteomes" id="UP001642360">
    <property type="component" value="Unassembled WGS sequence"/>
</dbReference>
<reference evidence="3 4" key="1">
    <citation type="submission" date="2024-02" db="EMBL/GenBank/DDBJ databases">
        <authorList>
            <person name="Vignale AGUSTIN F."/>
            <person name="Sosa J E."/>
            <person name="Modenutti C."/>
        </authorList>
    </citation>
    <scope>NUCLEOTIDE SEQUENCE [LARGE SCALE GENOMIC DNA]</scope>
</reference>
<gene>
    <name evidence="3" type="ORF">ILEXP_LOCUS40170</name>
</gene>
<evidence type="ECO:0008006" key="5">
    <source>
        <dbReference type="Google" id="ProtNLM"/>
    </source>
</evidence>
<dbReference type="PANTHER" id="PTHR10457:SF6">
    <property type="entry name" value="GALACTURONOKINASE"/>
    <property type="match status" value="1"/>
</dbReference>
<dbReference type="PANTHER" id="PTHR10457">
    <property type="entry name" value="MEVALONATE KINASE/GALACTOKINASE"/>
    <property type="match status" value="1"/>
</dbReference>
<accession>A0ABC8TMK0</accession>
<proteinExistence type="predicted"/>
<dbReference type="AlphaFoldDB" id="A0ABC8TMK0"/>
<protein>
    <recommendedName>
        <fullName evidence="5">GHMP kinase N-terminal domain-containing protein</fullName>
    </recommendedName>
</protein>
<dbReference type="Gene3D" id="3.30.230.10">
    <property type="match status" value="1"/>
</dbReference>
<evidence type="ECO:0000313" key="4">
    <source>
        <dbReference type="Proteomes" id="UP001642360"/>
    </source>
</evidence>